<dbReference type="PANTHER" id="PTHR28008:SF1">
    <property type="entry name" value="DOMAIN PROTEIN, PUTATIVE (AFU_ORTHOLOGUE AFUA_3G10980)-RELATED"/>
    <property type="match status" value="1"/>
</dbReference>
<dbReference type="EMBL" id="JAEQBW010000003">
    <property type="protein sequence ID" value="MBK6265186.1"/>
    <property type="molecule type" value="Genomic_DNA"/>
</dbReference>
<keyword evidence="1" id="KW-0812">Transmembrane</keyword>
<protein>
    <submittedName>
        <fullName evidence="3">VanZ family protein</fullName>
    </submittedName>
</protein>
<dbReference type="AlphaFoldDB" id="A0A934WYL4"/>
<dbReference type="InterPro" id="IPR006976">
    <property type="entry name" value="VanZ-like"/>
</dbReference>
<dbReference type="Proteomes" id="UP000611723">
    <property type="component" value="Unassembled WGS sequence"/>
</dbReference>
<proteinExistence type="predicted"/>
<keyword evidence="1" id="KW-1133">Transmembrane helix</keyword>
<accession>A0A934WYL4</accession>
<evidence type="ECO:0000259" key="2">
    <source>
        <dbReference type="Pfam" id="PF04892"/>
    </source>
</evidence>
<organism evidence="3 4">
    <name type="scientific">Marivirga aurantiaca</name>
    <dbReference type="NCBI Taxonomy" id="2802615"/>
    <lineage>
        <taxon>Bacteria</taxon>
        <taxon>Pseudomonadati</taxon>
        <taxon>Bacteroidota</taxon>
        <taxon>Cytophagia</taxon>
        <taxon>Cytophagales</taxon>
        <taxon>Marivirgaceae</taxon>
        <taxon>Marivirga</taxon>
    </lineage>
</organism>
<comment type="caution">
    <text evidence="3">The sequence shown here is derived from an EMBL/GenBank/DDBJ whole genome shotgun (WGS) entry which is preliminary data.</text>
</comment>
<feature type="transmembrane region" description="Helical" evidence="1">
    <location>
        <begin position="40"/>
        <end position="59"/>
    </location>
</feature>
<dbReference type="Pfam" id="PF04892">
    <property type="entry name" value="VanZ"/>
    <property type="match status" value="1"/>
</dbReference>
<evidence type="ECO:0000313" key="4">
    <source>
        <dbReference type="Proteomes" id="UP000611723"/>
    </source>
</evidence>
<name>A0A934WYL4_9BACT</name>
<sequence length="123" mass="13960">MFLRYNLFAILWILLILLLGLAPGESMPATNIWDFLSFDKVAHFSVFAILAFLLIIGFTKQYTFRFVRYKAEILAIVFSVIYGIAIEVAQSFIPGRGVEYADVFANSLGALSGWLIFYLIYKA</sequence>
<evidence type="ECO:0000256" key="1">
    <source>
        <dbReference type="SAM" id="Phobius"/>
    </source>
</evidence>
<feature type="domain" description="VanZ-like" evidence="2">
    <location>
        <begin position="34"/>
        <end position="120"/>
    </location>
</feature>
<evidence type="ECO:0000313" key="3">
    <source>
        <dbReference type="EMBL" id="MBK6265186.1"/>
    </source>
</evidence>
<keyword evidence="4" id="KW-1185">Reference proteome</keyword>
<dbReference type="PANTHER" id="PTHR28008">
    <property type="entry name" value="DOMAIN PROTEIN, PUTATIVE (AFU_ORTHOLOGUE AFUA_3G10980)-RELATED"/>
    <property type="match status" value="1"/>
</dbReference>
<gene>
    <name evidence="3" type="ORF">JKA74_09060</name>
</gene>
<reference evidence="3" key="1">
    <citation type="submission" date="2021-01" db="EMBL/GenBank/DDBJ databases">
        <title>Marivirga aurantiaca sp. nov., isolated from intertidal surface sediments.</title>
        <authorList>
            <person name="Zhang M."/>
        </authorList>
    </citation>
    <scope>NUCLEOTIDE SEQUENCE</scope>
    <source>
        <strain evidence="3">S37H4</strain>
    </source>
</reference>
<feature type="transmembrane region" description="Helical" evidence="1">
    <location>
        <begin position="104"/>
        <end position="121"/>
    </location>
</feature>
<feature type="transmembrane region" description="Helical" evidence="1">
    <location>
        <begin position="71"/>
        <end position="92"/>
    </location>
</feature>
<keyword evidence="1" id="KW-0472">Membrane</keyword>
<dbReference type="RefSeq" id="WP_201430862.1">
    <property type="nucleotide sequence ID" value="NZ_JAEQBW010000003.1"/>
</dbReference>
<dbReference type="NCBIfam" id="NF037970">
    <property type="entry name" value="vanZ_1"/>
    <property type="match status" value="1"/>
</dbReference>